<feature type="region of interest" description="Disordered" evidence="1">
    <location>
        <begin position="1"/>
        <end position="72"/>
    </location>
</feature>
<accession>A0A1J4K6D8</accession>
<feature type="compositionally biased region" description="Polar residues" evidence="1">
    <location>
        <begin position="147"/>
        <end position="156"/>
    </location>
</feature>
<dbReference type="GO" id="GO:0007165">
    <property type="term" value="P:signal transduction"/>
    <property type="evidence" value="ECO:0007669"/>
    <property type="project" value="InterPro"/>
</dbReference>
<evidence type="ECO:0000313" key="3">
    <source>
        <dbReference type="Proteomes" id="UP000179807"/>
    </source>
</evidence>
<dbReference type="GO" id="GO:0000159">
    <property type="term" value="C:protein phosphatase type 2A complex"/>
    <property type="evidence" value="ECO:0007669"/>
    <property type="project" value="InterPro"/>
</dbReference>
<feature type="region of interest" description="Disordered" evidence="1">
    <location>
        <begin position="85"/>
        <end position="165"/>
    </location>
</feature>
<feature type="compositionally biased region" description="Low complexity" evidence="1">
    <location>
        <begin position="85"/>
        <end position="113"/>
    </location>
</feature>
<organism evidence="2 3">
    <name type="scientific">Tritrichomonas foetus</name>
    <dbReference type="NCBI Taxonomy" id="1144522"/>
    <lineage>
        <taxon>Eukaryota</taxon>
        <taxon>Metamonada</taxon>
        <taxon>Parabasalia</taxon>
        <taxon>Tritrichomonadida</taxon>
        <taxon>Tritrichomonadidae</taxon>
        <taxon>Tritrichomonas</taxon>
    </lineage>
</organism>
<dbReference type="AlphaFoldDB" id="A0A1J4K6D8"/>
<gene>
    <name evidence="2" type="ORF">TRFO_27085</name>
</gene>
<keyword evidence="3" id="KW-1185">Reference proteome</keyword>
<reference evidence="2" key="1">
    <citation type="submission" date="2016-10" db="EMBL/GenBank/DDBJ databases">
        <authorList>
            <person name="Benchimol M."/>
            <person name="Almeida L.G."/>
            <person name="Vasconcelos A.T."/>
            <person name="Perreira-Neves A."/>
            <person name="Rosa I.A."/>
            <person name="Tasca T."/>
            <person name="Bogo M.R."/>
            <person name="de Souza W."/>
        </authorList>
    </citation>
    <scope>NUCLEOTIDE SEQUENCE [LARGE SCALE GENOMIC DNA]</scope>
    <source>
        <strain evidence="2">K</strain>
    </source>
</reference>
<feature type="compositionally biased region" description="Low complexity" evidence="1">
    <location>
        <begin position="622"/>
        <end position="634"/>
    </location>
</feature>
<feature type="compositionally biased region" description="Basic and acidic residues" evidence="1">
    <location>
        <begin position="653"/>
        <end position="665"/>
    </location>
</feature>
<comment type="caution">
    <text evidence="2">The sequence shown here is derived from an EMBL/GenBank/DDBJ whole genome shotgun (WGS) entry which is preliminary data.</text>
</comment>
<dbReference type="SUPFAM" id="SSF48371">
    <property type="entry name" value="ARM repeat"/>
    <property type="match status" value="1"/>
</dbReference>
<dbReference type="GeneID" id="94840028"/>
<dbReference type="PANTHER" id="PTHR10257:SF3">
    <property type="entry name" value="SERINE_THREONINE-PROTEIN PHOSPHATASE 2A 56 KDA REGULATORY SUBUNIT GAMMA ISOFORM"/>
    <property type="match status" value="1"/>
</dbReference>
<dbReference type="InterPro" id="IPR016024">
    <property type="entry name" value="ARM-type_fold"/>
</dbReference>
<dbReference type="InterPro" id="IPR011989">
    <property type="entry name" value="ARM-like"/>
</dbReference>
<feature type="region of interest" description="Disordered" evidence="1">
    <location>
        <begin position="613"/>
        <end position="725"/>
    </location>
</feature>
<feature type="compositionally biased region" description="Polar residues" evidence="1">
    <location>
        <begin position="1"/>
        <end position="45"/>
    </location>
</feature>
<proteinExistence type="predicted"/>
<feature type="compositionally biased region" description="Pro residues" evidence="1">
    <location>
        <begin position="641"/>
        <end position="652"/>
    </location>
</feature>
<evidence type="ECO:0008006" key="4">
    <source>
        <dbReference type="Google" id="ProtNLM"/>
    </source>
</evidence>
<dbReference type="PANTHER" id="PTHR10257">
    <property type="entry name" value="SERINE/THREONINE PROTEIN PHOSPHATASE 2A PP2A REGULATORY SUBUNIT B"/>
    <property type="match status" value="1"/>
</dbReference>
<dbReference type="Pfam" id="PF01603">
    <property type="entry name" value="B56"/>
    <property type="match status" value="1"/>
</dbReference>
<feature type="compositionally biased region" description="Polar residues" evidence="1">
    <location>
        <begin position="53"/>
        <end position="72"/>
    </location>
</feature>
<dbReference type="EMBL" id="MLAK01000764">
    <property type="protein sequence ID" value="OHT05262.1"/>
    <property type="molecule type" value="Genomic_DNA"/>
</dbReference>
<feature type="compositionally biased region" description="Low complexity" evidence="1">
    <location>
        <begin position="667"/>
        <end position="691"/>
    </location>
</feature>
<dbReference type="InterPro" id="IPR002554">
    <property type="entry name" value="PP2A_B56"/>
</dbReference>
<dbReference type="Gene3D" id="1.25.10.10">
    <property type="entry name" value="Leucine-rich Repeat Variant"/>
    <property type="match status" value="1"/>
</dbReference>
<sequence>MRRVQPPQQKRCGNTPRSKTPATPVRTQVRTPSKPQTPARQQSNKPIIESKRTVSPSSQKASEIQNTHRSQSTNQIYLANNQSNIHHSNNHQNKSKSGLHANSINSNANSNSNVQTNPQNIGKNANVKNQLQLKKKQPSIQKPVCNTRGSNRSNPKTKFDPNKLLPATNNPDFHYIFKKKIELCSKQVIQNYPPNIPSTKNDQNNGQFNYQVNAQNNIISKPCEPSAAAQYLEDVRLKFINLTHILRVVTESANKLKDEEQDMIVEMIIANVLRPLKYVDPNLLFAEVPQILPDPNWQHLDFVYLILNQLQAQLPTLLTYYFVKMLFPVLNSSDVNERIELIHFFKEFINCHFECHNQMAYDLAKIVRMHNELSDRPFAVWTILPILKYIFDIGGYDKYSGIIVNTIVPLLRDKYSFYFYPMIYDMLYFYSEKSPPNAKFVVDYLFKYWPHTSITKQSSYTSLLAEMLHKLSPQDLNTYLIPVFRLFANEVVSTSPKLAESSLSVWLIPDLEKVIDEHPGDVLEIMVPSIMKSANGHWWEGIRDIGKLVMSKILSKHDLSILKEITVTSVKKSNSEMINRYDRWSQIVNAAQANNYSVGDTMSKVEELFGEGFSKSEPEVTNSPNSPLNSPQSNMKRPSPLVSPPQPLTPHPPNEDRTSPRELNKIEYSSENSSSESSYENIENENSSENFNDAEEEEYSSSCMKPRIEPPMPLCMKPAQYPVDA</sequence>
<evidence type="ECO:0000256" key="1">
    <source>
        <dbReference type="SAM" id="MobiDB-lite"/>
    </source>
</evidence>
<dbReference type="RefSeq" id="XP_068358398.1">
    <property type="nucleotide sequence ID" value="XM_068505324.1"/>
</dbReference>
<name>A0A1J4K6D8_9EUKA</name>
<dbReference type="VEuPathDB" id="TrichDB:TRFO_27085"/>
<dbReference type="GO" id="GO:0019888">
    <property type="term" value="F:protein phosphatase regulator activity"/>
    <property type="evidence" value="ECO:0007669"/>
    <property type="project" value="InterPro"/>
</dbReference>
<evidence type="ECO:0000313" key="2">
    <source>
        <dbReference type="EMBL" id="OHT05262.1"/>
    </source>
</evidence>
<protein>
    <recommendedName>
        <fullName evidence="4">Phosphoprotein phosphatase</fullName>
    </recommendedName>
</protein>
<dbReference type="Proteomes" id="UP000179807">
    <property type="component" value="Unassembled WGS sequence"/>
</dbReference>
<feature type="compositionally biased region" description="Low complexity" evidence="1">
    <location>
        <begin position="123"/>
        <end position="132"/>
    </location>
</feature>